<dbReference type="EMBL" id="AP017372">
    <property type="protein sequence ID" value="BAU58024.2"/>
    <property type="molecule type" value="Genomic_DNA"/>
</dbReference>
<dbReference type="Proteomes" id="UP000218890">
    <property type="component" value="Chromosome"/>
</dbReference>
<organism evidence="1 2">
    <name type="scientific">Halorhodospira halochloris</name>
    <name type="common">Ectothiorhodospira halochloris</name>
    <dbReference type="NCBI Taxonomy" id="1052"/>
    <lineage>
        <taxon>Bacteria</taxon>
        <taxon>Pseudomonadati</taxon>
        <taxon>Pseudomonadota</taxon>
        <taxon>Gammaproteobacteria</taxon>
        <taxon>Chromatiales</taxon>
        <taxon>Ectothiorhodospiraceae</taxon>
        <taxon>Halorhodospira</taxon>
    </lineage>
</organism>
<proteinExistence type="predicted"/>
<sequence>MASDHSKAQACAPESPRQETHPVWELLSCVRIAHHISGRIRFKLEADLAARGLRLPSKDSLKKAHTLLQQTPGIKSVRINPYARSCTIEYDPQRIPEAGWSDLLAGNATPQAAELQQLIDKPLQESAVQAVIDEAMPNR</sequence>
<dbReference type="CDD" id="cd00371">
    <property type="entry name" value="HMA"/>
    <property type="match status" value="1"/>
</dbReference>
<dbReference type="AlphaFoldDB" id="A0A0X8X9T8"/>
<gene>
    <name evidence="1" type="ORF">HH1059_13160</name>
</gene>
<dbReference type="InterPro" id="IPR006121">
    <property type="entry name" value="HMA_dom"/>
</dbReference>
<protein>
    <submittedName>
        <fullName evidence="1">Cation transport ATPase</fullName>
    </submittedName>
</protein>
<name>A0A0X8X9T8_HALHR</name>
<dbReference type="KEGG" id="hhk:HH1059_13160"/>
<evidence type="ECO:0000313" key="1">
    <source>
        <dbReference type="EMBL" id="BAU58024.2"/>
    </source>
</evidence>
<reference evidence="1" key="1">
    <citation type="submission" date="2016-02" db="EMBL/GenBank/DDBJ databases">
        <title>Halorhodospira halochloris DSM-1059 complete genome, version 2.</title>
        <authorList>
            <person name="Tsukatani Y."/>
        </authorList>
    </citation>
    <scope>NUCLEOTIDE SEQUENCE</scope>
    <source>
        <strain evidence="1">DSM 1059</strain>
    </source>
</reference>
<dbReference type="RefSeq" id="WP_179948758.1">
    <property type="nucleotide sequence ID" value="NZ_AP017372.2"/>
</dbReference>
<dbReference type="GO" id="GO:0046872">
    <property type="term" value="F:metal ion binding"/>
    <property type="evidence" value="ECO:0007669"/>
    <property type="project" value="InterPro"/>
</dbReference>
<evidence type="ECO:0000313" key="2">
    <source>
        <dbReference type="Proteomes" id="UP000218890"/>
    </source>
</evidence>
<accession>A0A0X8X9T8</accession>
<keyword evidence="2" id="KW-1185">Reference proteome</keyword>